<proteinExistence type="predicted"/>
<dbReference type="InterPro" id="IPR003776">
    <property type="entry name" value="YcaO-like_dom"/>
</dbReference>
<evidence type="ECO:0000313" key="3">
    <source>
        <dbReference type="EMBL" id="QKS58157.1"/>
    </source>
</evidence>
<organism evidence="2 4">
    <name type="scientific">Paenibacillus barcinonensis</name>
    <dbReference type="NCBI Taxonomy" id="198119"/>
    <lineage>
        <taxon>Bacteria</taxon>
        <taxon>Bacillati</taxon>
        <taxon>Bacillota</taxon>
        <taxon>Bacilli</taxon>
        <taxon>Bacillales</taxon>
        <taxon>Paenibacillaceae</taxon>
        <taxon>Paenibacillus</taxon>
    </lineage>
</organism>
<accession>A0A2V4VLN8</accession>
<reference evidence="2 4" key="1">
    <citation type="submission" date="2018-06" db="EMBL/GenBank/DDBJ databases">
        <title>Genomic Encyclopedia of Type Strains, Phase III (KMG-III): the genomes of soil and plant-associated and newly described type strains.</title>
        <authorList>
            <person name="Whitman W."/>
        </authorList>
    </citation>
    <scope>NUCLEOTIDE SEQUENCE [LARGE SCALE GENOMIC DNA]</scope>
    <source>
        <strain evidence="2 4">CECT 7022</strain>
    </source>
</reference>
<dbReference type="EMBL" id="QJSW01000031">
    <property type="protein sequence ID" value="PYE43188.1"/>
    <property type="molecule type" value="Genomic_DNA"/>
</dbReference>
<feature type="domain" description="YcaO" evidence="1">
    <location>
        <begin position="103"/>
        <end position="224"/>
    </location>
</feature>
<dbReference type="EMBL" id="CP054614">
    <property type="protein sequence ID" value="QKS58157.1"/>
    <property type="molecule type" value="Genomic_DNA"/>
</dbReference>
<reference evidence="3 5" key="2">
    <citation type="submission" date="2020-06" db="EMBL/GenBank/DDBJ databases">
        <title>Complete genome of Paenibacillus barcinonensis KACC11450.</title>
        <authorList>
            <person name="Kim M."/>
            <person name="Park Y.-J."/>
            <person name="Shin J.-H."/>
        </authorList>
    </citation>
    <scope>NUCLEOTIDE SEQUENCE [LARGE SCALE GENOMIC DNA]</scope>
    <source>
        <strain evidence="3 5">KACC11450</strain>
    </source>
</reference>
<dbReference type="Proteomes" id="UP000509327">
    <property type="component" value="Chromosome"/>
</dbReference>
<dbReference type="PANTHER" id="PTHR37809">
    <property type="entry name" value="RIBOSOMAL PROTEIN S12 METHYLTHIOTRANSFERASE ACCESSORY FACTOR YCAO"/>
    <property type="match status" value="1"/>
</dbReference>
<dbReference type="PANTHER" id="PTHR37809:SF1">
    <property type="entry name" value="RIBOSOMAL PROTEIN S12 METHYLTHIOTRANSFERASE ACCESSORY FACTOR YCAO"/>
    <property type="match status" value="1"/>
</dbReference>
<evidence type="ECO:0000313" key="2">
    <source>
        <dbReference type="EMBL" id="PYE43188.1"/>
    </source>
</evidence>
<evidence type="ECO:0000313" key="5">
    <source>
        <dbReference type="Proteomes" id="UP000509327"/>
    </source>
</evidence>
<dbReference type="Proteomes" id="UP000247790">
    <property type="component" value="Unassembled WGS sequence"/>
</dbReference>
<dbReference type="AlphaFoldDB" id="A0A2V4VLN8"/>
<name>A0A2V4VLN8_PAEBA</name>
<dbReference type="Pfam" id="PF02624">
    <property type="entry name" value="YcaO"/>
    <property type="match status" value="1"/>
</dbReference>
<dbReference type="RefSeq" id="WP_110899443.1">
    <property type="nucleotide sequence ID" value="NZ_CP054614.1"/>
</dbReference>
<dbReference type="Gene3D" id="3.30.1330.230">
    <property type="match status" value="1"/>
</dbReference>
<sequence length="346" mass="39536">MLYLSNPLHFNIPEQKFITDDIYTSFSRIGNFLKNGYIGPDSSTAIDFNKQQSLIKAFSEMIERRAISAGGIPFDEKSVYAINMVNSSSVLINKKYSTYSLSGEFPIDTTGTSSHISSQKAIVSSLREIIEKNALYLFWYGKQGSKIKLDVSLINKNKILSGLMYQKNKEVLFFINEYFYPLKVVFCFILYKNFVCSSGVGSSFSIEEAILKSTQEAVLLQWKEESNELVAMSRQVFKKKYENQSEIIDYLSVGYGSISTSDYEKTMIELTISNLLNILPAWVDEVYMIPLKQTVTTKIKCIKIYSPYLFNHIPLKEYINLRNPMNVNTIDLNEQSMLKIPNCIVV</sequence>
<gene>
    <name evidence="2" type="ORF">DFQ00_13147</name>
    <name evidence="3" type="ORF">HUB98_19160</name>
</gene>
<evidence type="ECO:0000259" key="1">
    <source>
        <dbReference type="Pfam" id="PF02624"/>
    </source>
</evidence>
<dbReference type="OrthoDB" id="2339971at2"/>
<keyword evidence="5" id="KW-1185">Reference proteome</keyword>
<protein>
    <submittedName>
        <fullName evidence="2">YcaO-like family protein</fullName>
    </submittedName>
</protein>
<evidence type="ECO:0000313" key="4">
    <source>
        <dbReference type="Proteomes" id="UP000247790"/>
    </source>
</evidence>